<proteinExistence type="predicted"/>
<evidence type="ECO:0000256" key="2">
    <source>
        <dbReference type="SAM" id="MobiDB-lite"/>
    </source>
</evidence>
<feature type="coiled-coil region" evidence="1">
    <location>
        <begin position="744"/>
        <end position="771"/>
    </location>
</feature>
<evidence type="ECO:0000256" key="1">
    <source>
        <dbReference type="SAM" id="Coils"/>
    </source>
</evidence>
<keyword evidence="4" id="KW-1185">Reference proteome</keyword>
<accession>A0ABP0NK29</accession>
<dbReference type="EMBL" id="CAXAMN010021762">
    <property type="protein sequence ID" value="CAK9063154.1"/>
    <property type="molecule type" value="Genomic_DNA"/>
</dbReference>
<organism evidence="3 4">
    <name type="scientific">Durusdinium trenchii</name>
    <dbReference type="NCBI Taxonomy" id="1381693"/>
    <lineage>
        <taxon>Eukaryota</taxon>
        <taxon>Sar</taxon>
        <taxon>Alveolata</taxon>
        <taxon>Dinophyceae</taxon>
        <taxon>Suessiales</taxon>
        <taxon>Symbiodiniaceae</taxon>
        <taxon>Durusdinium</taxon>
    </lineage>
</organism>
<reference evidence="3 4" key="1">
    <citation type="submission" date="2024-02" db="EMBL/GenBank/DDBJ databases">
        <authorList>
            <person name="Chen Y."/>
            <person name="Shah S."/>
            <person name="Dougan E. K."/>
            <person name="Thang M."/>
            <person name="Chan C."/>
        </authorList>
    </citation>
    <scope>NUCLEOTIDE SEQUENCE [LARGE SCALE GENOMIC DNA]</scope>
</reference>
<comment type="caution">
    <text evidence="3">The sequence shown here is derived from an EMBL/GenBank/DDBJ whole genome shotgun (WGS) entry which is preliminary data.</text>
</comment>
<name>A0ABP0NK29_9DINO</name>
<gene>
    <name evidence="3" type="ORF">CCMP2556_LOCUS31052</name>
</gene>
<keyword evidence="1" id="KW-0175">Coiled coil</keyword>
<feature type="region of interest" description="Disordered" evidence="2">
    <location>
        <begin position="458"/>
        <end position="481"/>
    </location>
</feature>
<protein>
    <submittedName>
        <fullName evidence="3">Uncharacterized protein</fullName>
    </submittedName>
</protein>
<evidence type="ECO:0000313" key="3">
    <source>
        <dbReference type="EMBL" id="CAK9063154.1"/>
    </source>
</evidence>
<sequence length="783" mass="87688">MPDFTSAQLLRLPLGLKTARRHRLSTARANLAERCQALQWIYGFEEDSDHAVYAESEMFGLMLLRDRLQEVLATGHLGWPQLPTDPTGLAELAAQLAATLPRDCPAVPVEVSGALELQPDQVRAEIQALRKQLTALVPALSQLIVSTGMERLGEELSALVALHYRLQSVSSSKCSAPEVPEIVSSTSRKNEEVALLTGGPFAAKLDGLQPVAELLTKSTYVRMNNSLEGEPAHVLKELQINACLEDLVFGLGSRGRLSKTRERRTQEMLGLLDHMQHVLQFRSAAAEVETIREGHVLESPPELEWLQATTQSMKEKRESMEVQFRADVAARAVRLVFEVDRVHRCYRNLKAAAGELQSRLEAEVIDQVRSTISNFTGALSAEDGRFKESHSVDREAMAQQLRDLREHVTSELASLAAKNQAVQVKAVQPRQVPGLETLLPEKDTGGIDFQALVGVGMEAETDEDGDPIKRRNSNVGRHNSAEVLPKPSMLTVSDGMYRKLGEVASRREVYDLQMELRKLKDRQLQERIFHKFKCQAMRQRFERKVREQEATLESNSSLLKHLAEISRSEAAAANDFVRGAQEVSDAEKRTEAAPPLAVCSPGSPKQVVSNGSGLLVLSSSPSQELGPVTDSNAEQKRRLVKWKKNKSKQLYHMKKGVRDHEMAGTMDVASLLQEIQSKQELVKILQQSQKEFDQEVVRASRHSAAKTANVRAAMIEQRQVKDETFKELQRLRMEMQRPDGTKNVDYWRSKVQEIRQEMKCLEEDNGKLRILLSMREHPEDGSP</sequence>
<evidence type="ECO:0000313" key="4">
    <source>
        <dbReference type="Proteomes" id="UP001642484"/>
    </source>
</evidence>
<dbReference type="Proteomes" id="UP001642484">
    <property type="component" value="Unassembled WGS sequence"/>
</dbReference>